<dbReference type="Proteomes" id="UP001385499">
    <property type="component" value="Unassembled WGS sequence"/>
</dbReference>
<proteinExistence type="predicted"/>
<organism evidence="1 2">
    <name type="scientific">Roseibium algae</name>
    <dbReference type="NCBI Taxonomy" id="3123038"/>
    <lineage>
        <taxon>Bacteria</taxon>
        <taxon>Pseudomonadati</taxon>
        <taxon>Pseudomonadota</taxon>
        <taxon>Alphaproteobacteria</taxon>
        <taxon>Hyphomicrobiales</taxon>
        <taxon>Stappiaceae</taxon>
        <taxon>Roseibium</taxon>
    </lineage>
</organism>
<dbReference type="RefSeq" id="WP_340274193.1">
    <property type="nucleotide sequence ID" value="NZ_JBAKIA010000005.1"/>
</dbReference>
<reference evidence="1 2" key="1">
    <citation type="submission" date="2024-02" db="EMBL/GenBank/DDBJ databases">
        <title>Roseibium algae sp. nov., isolated from marine alga (Grateloupia sp.), showing potential in myo-inositol conversion.</title>
        <authorList>
            <person name="Wang Y."/>
        </authorList>
    </citation>
    <scope>NUCLEOTIDE SEQUENCE [LARGE SCALE GENOMIC DNA]</scope>
    <source>
        <strain evidence="1 2">H3510</strain>
    </source>
</reference>
<accession>A0ABU8TKK3</accession>
<dbReference type="EMBL" id="JBAKIA010000005">
    <property type="protein sequence ID" value="MEJ8474447.1"/>
    <property type="molecule type" value="Genomic_DNA"/>
</dbReference>
<dbReference type="Gene3D" id="2.60.120.620">
    <property type="entry name" value="q2cbj1_9rhob like domain"/>
    <property type="match status" value="1"/>
</dbReference>
<evidence type="ECO:0008006" key="3">
    <source>
        <dbReference type="Google" id="ProtNLM"/>
    </source>
</evidence>
<evidence type="ECO:0000313" key="1">
    <source>
        <dbReference type="EMBL" id="MEJ8474447.1"/>
    </source>
</evidence>
<comment type="caution">
    <text evidence="1">The sequence shown here is derived from an EMBL/GenBank/DDBJ whole genome shotgun (WGS) entry which is preliminary data.</text>
</comment>
<evidence type="ECO:0000313" key="2">
    <source>
        <dbReference type="Proteomes" id="UP001385499"/>
    </source>
</evidence>
<sequence>MAERLLLHATHIGYADFDETAQDCQSLFQKLLDLHPLSDGESGPMNSLERRVSDVLDLPEAIKIKTDILAAVAGYMGDWWAQSLPVSIENRALIIQDYGHISTHSDSREGDVTAVYFLTGQNQDINTVGNPRFVIEDERLRLDEQRMPWEGRHGFSVCPKPGRCIIFPSRVPHNQHPFRAGPDRMPHMQIVANFKFDNLPDPEDEV</sequence>
<protein>
    <recommendedName>
        <fullName evidence="3">2-oxoglutarate-Fe(II)-dependent oxygenase superfamily protein</fullName>
    </recommendedName>
</protein>
<gene>
    <name evidence="1" type="ORF">V6575_10135</name>
</gene>
<keyword evidence="2" id="KW-1185">Reference proteome</keyword>
<name>A0ABU8TKK3_9HYPH</name>